<evidence type="ECO:0000256" key="1">
    <source>
        <dbReference type="SAM" id="MobiDB-lite"/>
    </source>
</evidence>
<accession>A0A554LSD0</accession>
<evidence type="ECO:0000313" key="4">
    <source>
        <dbReference type="Proteomes" id="UP000318711"/>
    </source>
</evidence>
<feature type="signal peptide" evidence="2">
    <location>
        <begin position="1"/>
        <end position="25"/>
    </location>
</feature>
<proteinExistence type="predicted"/>
<organism evidence="3 4">
    <name type="scientific">Candidatus Berkelbacteria bacterium Licking1014_2</name>
    <dbReference type="NCBI Taxonomy" id="2017146"/>
    <lineage>
        <taxon>Bacteria</taxon>
        <taxon>Candidatus Berkelbacteria</taxon>
    </lineage>
</organism>
<reference evidence="3 4" key="1">
    <citation type="submission" date="2017-07" db="EMBL/GenBank/DDBJ databases">
        <title>Mechanisms for carbon and nitrogen cycling indicate functional differentiation within the Candidate Phyla Radiation.</title>
        <authorList>
            <person name="Danczak R.E."/>
            <person name="Johnston M.D."/>
            <person name="Kenah C."/>
            <person name="Slattery M."/>
            <person name="Wrighton K.C."/>
            <person name="Wilkins M.J."/>
        </authorList>
    </citation>
    <scope>NUCLEOTIDE SEQUENCE [LARGE SCALE GENOMIC DNA]</scope>
    <source>
        <strain evidence="3">Licking1014_2</strain>
    </source>
</reference>
<feature type="non-terminal residue" evidence="3">
    <location>
        <position position="187"/>
    </location>
</feature>
<feature type="region of interest" description="Disordered" evidence="1">
    <location>
        <begin position="50"/>
        <end position="70"/>
    </location>
</feature>
<evidence type="ECO:0000313" key="3">
    <source>
        <dbReference type="EMBL" id="TSC95734.1"/>
    </source>
</evidence>
<name>A0A554LSD0_9BACT</name>
<dbReference type="Proteomes" id="UP000318711">
    <property type="component" value="Unassembled WGS sequence"/>
</dbReference>
<gene>
    <name evidence="3" type="ORF">CEN88_438</name>
</gene>
<sequence>MKNILTYLLVLVMGSNLFIPSLVLAAEETAESESDFCQEIYYLEENQTECSDYDDASEAGTEPIDEETRQMIDSVPEPAKEESIPPSLDELNQPLENLEVLDSIFYDGRPRLVFNSVDLAILKSYVAAEQLEQVVSSVGVADRETVDTIIQYAFDPGQIEAVLQSPAEKANFIQNLEAAEKVSGLPA</sequence>
<comment type="caution">
    <text evidence="3">The sequence shown here is derived from an EMBL/GenBank/DDBJ whole genome shotgun (WGS) entry which is preliminary data.</text>
</comment>
<protein>
    <submittedName>
        <fullName evidence="3">Uncharacterized protein</fullName>
    </submittedName>
</protein>
<keyword evidence="2" id="KW-0732">Signal</keyword>
<dbReference type="EMBL" id="VMGL01000057">
    <property type="protein sequence ID" value="TSC95734.1"/>
    <property type="molecule type" value="Genomic_DNA"/>
</dbReference>
<dbReference type="AlphaFoldDB" id="A0A554LSD0"/>
<feature type="chain" id="PRO_5021740493" evidence="2">
    <location>
        <begin position="26"/>
        <end position="187"/>
    </location>
</feature>
<evidence type="ECO:0000256" key="2">
    <source>
        <dbReference type="SAM" id="SignalP"/>
    </source>
</evidence>